<gene>
    <name evidence="2" type="ORF">Cni_G09677</name>
</gene>
<proteinExistence type="predicted"/>
<keyword evidence="3" id="KW-1185">Reference proteome</keyword>
<sequence>MVSVWARATLLPPLSDCPTPAPLDPKPPPIHLSPSPKHLPSSPKLSPLPPKSTFPVITSPRANVSPTGGERPISSAVPKGSTPISNLPSANLSWSQFLRGMNCPSSESSPFFQRICSNPTGRRVGFLFKDHS</sequence>
<dbReference type="Proteomes" id="UP001327560">
    <property type="component" value="Chromosome 3"/>
</dbReference>
<dbReference type="AlphaFoldDB" id="A0AAQ3K4G4"/>
<organism evidence="2 3">
    <name type="scientific">Canna indica</name>
    <name type="common">Indian-shot</name>
    <dbReference type="NCBI Taxonomy" id="4628"/>
    <lineage>
        <taxon>Eukaryota</taxon>
        <taxon>Viridiplantae</taxon>
        <taxon>Streptophyta</taxon>
        <taxon>Embryophyta</taxon>
        <taxon>Tracheophyta</taxon>
        <taxon>Spermatophyta</taxon>
        <taxon>Magnoliopsida</taxon>
        <taxon>Liliopsida</taxon>
        <taxon>Zingiberales</taxon>
        <taxon>Cannaceae</taxon>
        <taxon>Canna</taxon>
    </lineage>
</organism>
<dbReference type="EMBL" id="CP136892">
    <property type="protein sequence ID" value="WOL00964.1"/>
    <property type="molecule type" value="Genomic_DNA"/>
</dbReference>
<evidence type="ECO:0000313" key="3">
    <source>
        <dbReference type="Proteomes" id="UP001327560"/>
    </source>
</evidence>
<feature type="compositionally biased region" description="Pro residues" evidence="1">
    <location>
        <begin position="19"/>
        <end position="31"/>
    </location>
</feature>
<protein>
    <submittedName>
        <fullName evidence="2">Uncharacterized protein</fullName>
    </submittedName>
</protein>
<feature type="compositionally biased region" description="Low complexity" evidence="1">
    <location>
        <begin position="32"/>
        <end position="45"/>
    </location>
</feature>
<reference evidence="2 3" key="1">
    <citation type="submission" date="2023-10" db="EMBL/GenBank/DDBJ databases">
        <title>Chromosome-scale genome assembly provides insights into flower coloration mechanisms of Canna indica.</title>
        <authorList>
            <person name="Li C."/>
        </authorList>
    </citation>
    <scope>NUCLEOTIDE SEQUENCE [LARGE SCALE GENOMIC DNA]</scope>
    <source>
        <tissue evidence="2">Flower</tissue>
    </source>
</reference>
<evidence type="ECO:0000256" key="1">
    <source>
        <dbReference type="SAM" id="MobiDB-lite"/>
    </source>
</evidence>
<evidence type="ECO:0000313" key="2">
    <source>
        <dbReference type="EMBL" id="WOL00964.1"/>
    </source>
</evidence>
<name>A0AAQ3K4G4_9LILI</name>
<accession>A0AAQ3K4G4</accession>
<feature type="region of interest" description="Disordered" evidence="1">
    <location>
        <begin position="12"/>
        <end position="85"/>
    </location>
</feature>